<dbReference type="AlphaFoldDB" id="G0TYI2"/>
<protein>
    <submittedName>
        <fullName evidence="1">Uncharacterized protein</fullName>
    </submittedName>
</protein>
<reference evidence="1" key="1">
    <citation type="journal article" date="2012" name="Proc. Natl. Acad. Sci. U.S.A.">
        <title>Antigenic diversity is generated by distinct evolutionary mechanisms in African trypanosome species.</title>
        <authorList>
            <person name="Jackson A.P."/>
            <person name="Berry A."/>
            <person name="Aslett M."/>
            <person name="Allison H.C."/>
            <person name="Burton P."/>
            <person name="Vavrova-Anderson J."/>
            <person name="Brown R."/>
            <person name="Browne H."/>
            <person name="Corton N."/>
            <person name="Hauser H."/>
            <person name="Gamble J."/>
            <person name="Gilderthorp R."/>
            <person name="Marcello L."/>
            <person name="McQuillan J."/>
            <person name="Otto T.D."/>
            <person name="Quail M.A."/>
            <person name="Sanders M.J."/>
            <person name="van Tonder A."/>
            <person name="Ginger M.L."/>
            <person name="Field M.C."/>
            <person name="Barry J.D."/>
            <person name="Hertz-Fowler C."/>
            <person name="Berriman M."/>
        </authorList>
    </citation>
    <scope>NUCLEOTIDE SEQUENCE</scope>
    <source>
        <strain evidence="1">Y486</strain>
    </source>
</reference>
<sequence length="160" mass="18561">MNQLSTVRETEIAEKGGNQCFFLFFFTVVIKLRRWEELYCSNRFIFALPRRTASSVSTTITFTLPILLLPTKRTKGYHYHYHAHRSLLLPFPFSLPFKFMAFPSRDPLPRSVSGRHEPNRVKGVLAREDPPVGLNQYGVVVCMVREVGSCREEEGKYHYS</sequence>
<gene>
    <name evidence="1" type="ORF">TVY486_0703630</name>
</gene>
<name>G0TYI2_TRYVY</name>
<dbReference type="VEuPathDB" id="TriTrypDB:TvY486_0703630"/>
<organism evidence="1">
    <name type="scientific">Trypanosoma vivax (strain Y486)</name>
    <dbReference type="NCBI Taxonomy" id="1055687"/>
    <lineage>
        <taxon>Eukaryota</taxon>
        <taxon>Discoba</taxon>
        <taxon>Euglenozoa</taxon>
        <taxon>Kinetoplastea</taxon>
        <taxon>Metakinetoplastina</taxon>
        <taxon>Trypanosomatida</taxon>
        <taxon>Trypanosomatidae</taxon>
        <taxon>Trypanosoma</taxon>
        <taxon>Duttonella</taxon>
    </lineage>
</organism>
<proteinExistence type="predicted"/>
<evidence type="ECO:0000313" key="1">
    <source>
        <dbReference type="EMBL" id="CCC49029.1"/>
    </source>
</evidence>
<accession>G0TYI2</accession>
<dbReference type="EMBL" id="HE573023">
    <property type="protein sequence ID" value="CCC49029.1"/>
    <property type="molecule type" value="Genomic_DNA"/>
</dbReference>